<dbReference type="STRING" id="3988.B9R710"/>
<dbReference type="GO" id="GO:0005737">
    <property type="term" value="C:cytoplasm"/>
    <property type="evidence" value="ECO:0000318"/>
    <property type="project" value="GO_Central"/>
</dbReference>
<dbReference type="OMA" id="DYESCAF"/>
<dbReference type="Proteomes" id="UP000008311">
    <property type="component" value="Unassembled WGS sequence"/>
</dbReference>
<dbReference type="InterPro" id="IPR048258">
    <property type="entry name" value="Cyclins_cyclin-box"/>
</dbReference>
<dbReference type="InterPro" id="IPR039361">
    <property type="entry name" value="Cyclin"/>
</dbReference>
<comment type="similarity">
    <text evidence="1">Belongs to the cyclin family. Cyclin D subfamily.</text>
</comment>
<dbReference type="InterPro" id="IPR036915">
    <property type="entry name" value="Cyclin-like_sf"/>
</dbReference>
<name>B9R710_RICCO</name>
<dbReference type="InterPro" id="IPR004367">
    <property type="entry name" value="Cyclin_C-dom"/>
</dbReference>
<keyword evidence="3" id="KW-0132">Cell division</keyword>
<proteinExistence type="inferred from homology"/>
<evidence type="ECO:0000256" key="6">
    <source>
        <dbReference type="ARBA" id="ARBA00032263"/>
    </source>
</evidence>
<evidence type="ECO:0000313" key="11">
    <source>
        <dbReference type="Proteomes" id="UP000008311"/>
    </source>
</evidence>
<evidence type="ECO:0000256" key="4">
    <source>
        <dbReference type="ARBA" id="ARBA00023127"/>
    </source>
</evidence>
<gene>
    <name evidence="10" type="ORF">RCOM_1587570</name>
</gene>
<dbReference type="Pfam" id="PF00134">
    <property type="entry name" value="Cyclin_N"/>
    <property type="match status" value="1"/>
</dbReference>
<reference evidence="11" key="1">
    <citation type="journal article" date="2010" name="Nat. Biotechnol.">
        <title>Draft genome sequence of the oilseed species Ricinus communis.</title>
        <authorList>
            <person name="Chan A.P."/>
            <person name="Crabtree J."/>
            <person name="Zhao Q."/>
            <person name="Lorenzi H."/>
            <person name="Orvis J."/>
            <person name="Puiu D."/>
            <person name="Melake-Berhan A."/>
            <person name="Jones K.M."/>
            <person name="Redman J."/>
            <person name="Chen G."/>
            <person name="Cahoon E.B."/>
            <person name="Gedil M."/>
            <person name="Stanke M."/>
            <person name="Haas B.J."/>
            <person name="Wortman J.R."/>
            <person name="Fraser-Liggett C.M."/>
            <person name="Ravel J."/>
            <person name="Rabinowicz P.D."/>
        </authorList>
    </citation>
    <scope>NUCLEOTIDE SEQUENCE [LARGE SCALE GENOMIC DNA]</scope>
    <source>
        <strain evidence="11">cv. Hale</strain>
    </source>
</reference>
<dbReference type="Gene3D" id="1.10.472.10">
    <property type="entry name" value="Cyclin-like"/>
    <property type="match status" value="2"/>
</dbReference>
<protein>
    <recommendedName>
        <fullName evidence="6">B-like cyclin</fullName>
    </recommendedName>
</protein>
<evidence type="ECO:0000256" key="3">
    <source>
        <dbReference type="ARBA" id="ARBA00022618"/>
    </source>
</evidence>
<comment type="subunit">
    <text evidence="2">Interacts with the CDC2 protein kinase to form a serine/threonine kinase holoenzyme complex also known as maturation promoting factor (MPF). The cyclin subunit imparts substrate specificity to the complex.</text>
</comment>
<evidence type="ECO:0000259" key="9">
    <source>
        <dbReference type="SMART" id="SM01332"/>
    </source>
</evidence>
<dbReference type="InterPro" id="IPR013763">
    <property type="entry name" value="Cyclin-like_dom"/>
</dbReference>
<dbReference type="InterPro" id="IPR006671">
    <property type="entry name" value="Cyclin_N"/>
</dbReference>
<accession>B9R710</accession>
<dbReference type="OrthoDB" id="306099at2759"/>
<dbReference type="SMART" id="SM01332">
    <property type="entry name" value="Cyclin_C"/>
    <property type="match status" value="1"/>
</dbReference>
<feature type="domain" description="Cyclin-like" evidence="8">
    <location>
        <begin position="78"/>
        <end position="164"/>
    </location>
</feature>
<dbReference type="CDD" id="cd20544">
    <property type="entry name" value="CYCLIN_AtCycD-like_rpt2"/>
    <property type="match status" value="1"/>
</dbReference>
<dbReference type="FunCoup" id="B9R710">
    <property type="interactions" value="613"/>
</dbReference>
<organism evidence="10 11">
    <name type="scientific">Ricinus communis</name>
    <name type="common">Castor bean</name>
    <dbReference type="NCBI Taxonomy" id="3988"/>
    <lineage>
        <taxon>Eukaryota</taxon>
        <taxon>Viridiplantae</taxon>
        <taxon>Streptophyta</taxon>
        <taxon>Embryophyta</taxon>
        <taxon>Tracheophyta</taxon>
        <taxon>Spermatophyta</taxon>
        <taxon>Magnoliopsida</taxon>
        <taxon>eudicotyledons</taxon>
        <taxon>Gunneridae</taxon>
        <taxon>Pentapetalae</taxon>
        <taxon>rosids</taxon>
        <taxon>fabids</taxon>
        <taxon>Malpighiales</taxon>
        <taxon>Euphorbiaceae</taxon>
        <taxon>Acalyphoideae</taxon>
        <taxon>Acalypheae</taxon>
        <taxon>Ricinus</taxon>
    </lineage>
</organism>
<dbReference type="GO" id="GO:0000082">
    <property type="term" value="P:G1/S transition of mitotic cell cycle"/>
    <property type="evidence" value="ECO:0000318"/>
    <property type="project" value="GO_Central"/>
</dbReference>
<feature type="domain" description="Cyclin C-terminal" evidence="9">
    <location>
        <begin position="173"/>
        <end position="296"/>
    </location>
</feature>
<evidence type="ECO:0000259" key="8">
    <source>
        <dbReference type="SMART" id="SM00385"/>
    </source>
</evidence>
<keyword evidence="11" id="KW-1185">Reference proteome</keyword>
<evidence type="ECO:0000256" key="1">
    <source>
        <dbReference type="ARBA" id="ARBA00009065"/>
    </source>
</evidence>
<dbReference type="GO" id="GO:0000307">
    <property type="term" value="C:cyclin-dependent protein kinase holoenzyme complex"/>
    <property type="evidence" value="ECO:0000318"/>
    <property type="project" value="GO_Central"/>
</dbReference>
<dbReference type="KEGG" id="rcu:8265305"/>
<dbReference type="AlphaFoldDB" id="B9R710"/>
<dbReference type="PROSITE" id="PS00292">
    <property type="entry name" value="CYCLINS"/>
    <property type="match status" value="1"/>
</dbReference>
<keyword evidence="5" id="KW-0131">Cell cycle</keyword>
<dbReference type="Pfam" id="PF02984">
    <property type="entry name" value="Cyclin_C"/>
    <property type="match status" value="1"/>
</dbReference>
<evidence type="ECO:0000256" key="7">
    <source>
        <dbReference type="RuleBase" id="RU000383"/>
    </source>
</evidence>
<dbReference type="GO" id="GO:0051301">
    <property type="term" value="P:cell division"/>
    <property type="evidence" value="ECO:0007669"/>
    <property type="project" value="UniProtKB-KW"/>
</dbReference>
<dbReference type="eggNOG" id="KOG0656">
    <property type="taxonomic scope" value="Eukaryota"/>
</dbReference>
<dbReference type="FunFam" id="1.10.472.10:FF:000069">
    <property type="entry name" value="Cyclin-D5-1"/>
    <property type="match status" value="1"/>
</dbReference>
<dbReference type="PANTHER" id="PTHR10177">
    <property type="entry name" value="CYCLINS"/>
    <property type="match status" value="1"/>
</dbReference>
<dbReference type="GO" id="GO:0016538">
    <property type="term" value="F:cyclin-dependent protein serine/threonine kinase regulator activity"/>
    <property type="evidence" value="ECO:0000318"/>
    <property type="project" value="GO_Central"/>
</dbReference>
<dbReference type="GO" id="GO:0005634">
    <property type="term" value="C:nucleus"/>
    <property type="evidence" value="ECO:0000318"/>
    <property type="project" value="GO_Central"/>
</dbReference>
<sequence length="327" mass="37790">MENESISELLCQESETRLEEQELGDDEAIRNGFGDLDREEEYVEMLVEKEISFSKSKEDQSLSTFDNWVKFARLEAITWILKNRAIFGFGFQTAYLSITYFDRFLSRRSIDREKSWAVKLLSVACLSLAAKMEEIKVPPLSNFQIEEYNFESKVIQRMELLVLNTLEWRMISSTPFAFLHYFIIKFSKEPPPSRHLVSRTVGLIFAVVKEITSMEHRPSVIAAAAALMSLDRNLIRKALECKIDSISPSGFLEIEDVFQCYSLMQKLEMEKHGTPTFVNSDVWPTQFRPMSVLENSSVTSAISSKRKRLAFSDSDQNYGLPDQKRHR</sequence>
<dbReference type="SUPFAM" id="SSF47954">
    <property type="entry name" value="Cyclin-like"/>
    <property type="match status" value="1"/>
</dbReference>
<keyword evidence="4 7" id="KW-0195">Cyclin</keyword>
<evidence type="ECO:0000256" key="2">
    <source>
        <dbReference type="ARBA" id="ARBA00011177"/>
    </source>
</evidence>
<dbReference type="EMBL" id="EQ973772">
    <property type="protein sequence ID" value="EEF52290.1"/>
    <property type="molecule type" value="Genomic_DNA"/>
</dbReference>
<dbReference type="InParanoid" id="B9R710"/>
<evidence type="ECO:0000256" key="5">
    <source>
        <dbReference type="ARBA" id="ARBA00023306"/>
    </source>
</evidence>
<dbReference type="CDD" id="cd20543">
    <property type="entry name" value="CYCLIN_AtCycD-like_rpt1"/>
    <property type="match status" value="1"/>
</dbReference>
<dbReference type="SMART" id="SM00385">
    <property type="entry name" value="CYCLIN"/>
    <property type="match status" value="1"/>
</dbReference>
<evidence type="ECO:0000313" key="10">
    <source>
        <dbReference type="EMBL" id="EEF52290.1"/>
    </source>
</evidence>